<comment type="caution">
    <text evidence="2">The sequence shown here is derived from an EMBL/GenBank/DDBJ whole genome shotgun (WGS) entry which is preliminary data.</text>
</comment>
<dbReference type="Pfam" id="PF13590">
    <property type="entry name" value="DUF4136"/>
    <property type="match status" value="1"/>
</dbReference>
<sequence length="219" mass="24109">MFNKYAIARAAGPAVARVCRWIGLSVVLAGAAVISGCATPTVAARVTSFQQWPADATGQTYRFATVDPVQANNLEYQSYRDTVRAGIGATGLVEAQGNGPARFTVSFEYGVAQTQVMVRRAYDPYFYGGYGGFYGPRWGGFGYWGPEWVDVPMVAYRNHLSLRILDNARNGAEVYRSSAYINTERDNLVRTMPYLVRAIFDNFPGNNGAERQVAFPVDQ</sequence>
<gene>
    <name evidence="2" type="ORF">CAL25_17065</name>
</gene>
<dbReference type="AlphaFoldDB" id="A0A261TEW6"/>
<proteinExistence type="predicted"/>
<feature type="domain" description="DUF4136" evidence="1">
    <location>
        <begin position="46"/>
        <end position="205"/>
    </location>
</feature>
<dbReference type="EMBL" id="NEVP01000010">
    <property type="protein sequence ID" value="OZI48184.1"/>
    <property type="molecule type" value="Genomic_DNA"/>
</dbReference>
<dbReference type="Proteomes" id="UP000216913">
    <property type="component" value="Unassembled WGS sequence"/>
</dbReference>
<evidence type="ECO:0000313" key="3">
    <source>
        <dbReference type="Proteomes" id="UP000216913"/>
    </source>
</evidence>
<dbReference type="Gene3D" id="3.30.160.670">
    <property type="match status" value="1"/>
</dbReference>
<evidence type="ECO:0000313" key="2">
    <source>
        <dbReference type="EMBL" id="OZI48184.1"/>
    </source>
</evidence>
<organism evidence="2 3">
    <name type="scientific">Bordetella genomosp. 5</name>
    <dbReference type="NCBI Taxonomy" id="1395608"/>
    <lineage>
        <taxon>Bacteria</taxon>
        <taxon>Pseudomonadati</taxon>
        <taxon>Pseudomonadota</taxon>
        <taxon>Betaproteobacteria</taxon>
        <taxon>Burkholderiales</taxon>
        <taxon>Alcaligenaceae</taxon>
        <taxon>Bordetella</taxon>
    </lineage>
</organism>
<accession>A0A261TEW6</accession>
<dbReference type="InterPro" id="IPR025411">
    <property type="entry name" value="DUF4136"/>
</dbReference>
<evidence type="ECO:0000259" key="1">
    <source>
        <dbReference type="Pfam" id="PF13590"/>
    </source>
</evidence>
<protein>
    <recommendedName>
        <fullName evidence="1">DUF4136 domain-containing protein</fullName>
    </recommendedName>
</protein>
<reference evidence="2 3" key="1">
    <citation type="submission" date="2017-05" db="EMBL/GenBank/DDBJ databases">
        <title>Complete and WGS of Bordetella genogroups.</title>
        <authorList>
            <person name="Spilker T."/>
            <person name="LiPuma J."/>
        </authorList>
    </citation>
    <scope>NUCLEOTIDE SEQUENCE [LARGE SCALE GENOMIC DNA]</scope>
    <source>
        <strain evidence="2 3">AU10456</strain>
    </source>
</reference>
<keyword evidence="3" id="KW-1185">Reference proteome</keyword>
<name>A0A261TEW6_9BORD</name>
<dbReference type="OrthoDB" id="8940851at2"/>
<dbReference type="RefSeq" id="WP_094802230.1">
    <property type="nucleotide sequence ID" value="NZ_NEVP01000010.1"/>
</dbReference>